<comment type="caution">
    <text evidence="8">The sequence shown here is derived from an EMBL/GenBank/DDBJ whole genome shotgun (WGS) entry which is preliminary data.</text>
</comment>
<evidence type="ECO:0000256" key="1">
    <source>
        <dbReference type="ARBA" id="ARBA00004123"/>
    </source>
</evidence>
<dbReference type="GO" id="GO:0000981">
    <property type="term" value="F:DNA-binding transcription factor activity, RNA polymerase II-specific"/>
    <property type="evidence" value="ECO:0007669"/>
    <property type="project" value="InterPro"/>
</dbReference>
<dbReference type="RefSeq" id="XP_045954828.1">
    <property type="nucleotide sequence ID" value="XM_046103420.1"/>
</dbReference>
<evidence type="ECO:0000256" key="3">
    <source>
        <dbReference type="ARBA" id="ARBA00023015"/>
    </source>
</evidence>
<dbReference type="CDD" id="cd12148">
    <property type="entry name" value="fungal_TF_MHR"/>
    <property type="match status" value="1"/>
</dbReference>
<dbReference type="PANTHER" id="PTHR47338">
    <property type="entry name" value="ZN(II)2CYS6 TRANSCRIPTION FACTOR (EUROFUNG)-RELATED"/>
    <property type="match status" value="1"/>
</dbReference>
<protein>
    <submittedName>
        <fullName evidence="8">Fungal-specific transcription factor domain-containing protein</fullName>
    </submittedName>
</protein>
<feature type="domain" description="Xylanolytic transcriptional activator regulatory" evidence="7">
    <location>
        <begin position="236"/>
        <end position="323"/>
    </location>
</feature>
<dbReference type="GO" id="GO:0006351">
    <property type="term" value="P:DNA-templated transcription"/>
    <property type="evidence" value="ECO:0007669"/>
    <property type="project" value="InterPro"/>
</dbReference>
<dbReference type="InterPro" id="IPR007219">
    <property type="entry name" value="XnlR_reg_dom"/>
</dbReference>
<evidence type="ECO:0000259" key="7">
    <source>
        <dbReference type="SMART" id="SM00906"/>
    </source>
</evidence>
<feature type="region of interest" description="Disordered" evidence="6">
    <location>
        <begin position="85"/>
        <end position="113"/>
    </location>
</feature>
<dbReference type="GO" id="GO:0003677">
    <property type="term" value="F:DNA binding"/>
    <property type="evidence" value="ECO:0007669"/>
    <property type="project" value="InterPro"/>
</dbReference>
<dbReference type="PANTHER" id="PTHR47338:SF23">
    <property type="entry name" value="ZN(II)2CYS6 TRANSCRIPTION FACTOR (EUROFUNG)"/>
    <property type="match status" value="1"/>
</dbReference>
<accession>A0A9P8ZT12</accession>
<dbReference type="OrthoDB" id="4456959at2759"/>
<dbReference type="AlphaFoldDB" id="A0A9P8ZT12"/>
<feature type="region of interest" description="Disordered" evidence="6">
    <location>
        <begin position="38"/>
        <end position="64"/>
    </location>
</feature>
<dbReference type="GO" id="GO:0005634">
    <property type="term" value="C:nucleus"/>
    <property type="evidence" value="ECO:0007669"/>
    <property type="project" value="UniProtKB-SubCell"/>
</dbReference>
<evidence type="ECO:0000256" key="4">
    <source>
        <dbReference type="ARBA" id="ARBA00023163"/>
    </source>
</evidence>
<feature type="compositionally biased region" description="Basic and acidic residues" evidence="6">
    <location>
        <begin position="38"/>
        <end position="50"/>
    </location>
</feature>
<dbReference type="GO" id="GO:0008270">
    <property type="term" value="F:zinc ion binding"/>
    <property type="evidence" value="ECO:0007669"/>
    <property type="project" value="InterPro"/>
</dbReference>
<reference evidence="8" key="1">
    <citation type="journal article" date="2021" name="Nat. Commun.">
        <title>Genetic determinants of endophytism in the Arabidopsis root mycobiome.</title>
        <authorList>
            <person name="Mesny F."/>
            <person name="Miyauchi S."/>
            <person name="Thiergart T."/>
            <person name="Pickel B."/>
            <person name="Atanasova L."/>
            <person name="Karlsson M."/>
            <person name="Huettel B."/>
            <person name="Barry K.W."/>
            <person name="Haridas S."/>
            <person name="Chen C."/>
            <person name="Bauer D."/>
            <person name="Andreopoulos W."/>
            <person name="Pangilinan J."/>
            <person name="LaButti K."/>
            <person name="Riley R."/>
            <person name="Lipzen A."/>
            <person name="Clum A."/>
            <person name="Drula E."/>
            <person name="Henrissat B."/>
            <person name="Kohler A."/>
            <person name="Grigoriev I.V."/>
            <person name="Martin F.M."/>
            <person name="Hacquard S."/>
        </authorList>
    </citation>
    <scope>NUCLEOTIDE SEQUENCE</scope>
    <source>
        <strain evidence="8">MPI-SDFR-AT-0073</strain>
    </source>
</reference>
<keyword evidence="2" id="KW-0479">Metal-binding</keyword>
<keyword evidence="3" id="KW-0805">Transcription regulation</keyword>
<comment type="subcellular location">
    <subcellularLocation>
        <location evidence="1">Nucleus</location>
    </subcellularLocation>
</comment>
<evidence type="ECO:0000256" key="2">
    <source>
        <dbReference type="ARBA" id="ARBA00022723"/>
    </source>
</evidence>
<dbReference type="Pfam" id="PF04082">
    <property type="entry name" value="Fungal_trans"/>
    <property type="match status" value="1"/>
</dbReference>
<evidence type="ECO:0000313" key="8">
    <source>
        <dbReference type="EMBL" id="KAH6648321.1"/>
    </source>
</evidence>
<evidence type="ECO:0000256" key="5">
    <source>
        <dbReference type="ARBA" id="ARBA00023242"/>
    </source>
</evidence>
<dbReference type="SMART" id="SM00906">
    <property type="entry name" value="Fungal_trans"/>
    <property type="match status" value="1"/>
</dbReference>
<dbReference type="EMBL" id="JAGPXC010000007">
    <property type="protein sequence ID" value="KAH6648321.1"/>
    <property type="molecule type" value="Genomic_DNA"/>
</dbReference>
<dbReference type="GeneID" id="70132312"/>
<dbReference type="Proteomes" id="UP000758603">
    <property type="component" value="Unassembled WGS sequence"/>
</dbReference>
<evidence type="ECO:0000313" key="9">
    <source>
        <dbReference type="Proteomes" id="UP000758603"/>
    </source>
</evidence>
<name>A0A9P8ZT12_9PEZI</name>
<dbReference type="InterPro" id="IPR050815">
    <property type="entry name" value="TF_fung"/>
</dbReference>
<proteinExistence type="predicted"/>
<gene>
    <name evidence="8" type="ORF">BKA67DRAFT_574439</name>
</gene>
<keyword evidence="5" id="KW-0539">Nucleus</keyword>
<evidence type="ECO:0000256" key="6">
    <source>
        <dbReference type="SAM" id="MobiDB-lite"/>
    </source>
</evidence>
<organism evidence="8 9">
    <name type="scientific">Truncatella angustata</name>
    <dbReference type="NCBI Taxonomy" id="152316"/>
    <lineage>
        <taxon>Eukaryota</taxon>
        <taxon>Fungi</taxon>
        <taxon>Dikarya</taxon>
        <taxon>Ascomycota</taxon>
        <taxon>Pezizomycotina</taxon>
        <taxon>Sordariomycetes</taxon>
        <taxon>Xylariomycetidae</taxon>
        <taxon>Amphisphaeriales</taxon>
        <taxon>Sporocadaceae</taxon>
        <taxon>Truncatella</taxon>
    </lineage>
</organism>
<keyword evidence="4" id="KW-0804">Transcription</keyword>
<keyword evidence="9" id="KW-1185">Reference proteome</keyword>
<sequence>MADRSCLGGSCTYETKRVKPGLKAGAVESLHRRLDALEQHVRNRDQRDVEAQDDILPTKGPSSNTQETIALNIVSLLAKELPKLVDSSSQNHSSSDDHSSLPRKRRRTEDEDTGLSIKAPAISKVTELLGDKILELVITAYFSHVHHWIPMIHQERYRQRMDDPHERRKIAVLTHAITLAASKYVQDEQITSVVLDQSTRRDWIVYTAMNELSVESMQALIIVAYNDISSGNSEKAWSVVGSLTRTVEYLQLSIEQESMDSQPLCQPYRFLSSTRDWTELEERRRVFWNVFSLDRLCSVSMGWNTSLTSDDVHRRLPCDGIYWRKQDHVITPYFGIWDRSASRIGNPIIYMPSNQQASDQAWSPDARSQADSGSSSIGGQVAVMDMSTVGAYGYALEATESMSRVTSYFLQQKVDMRDRESVDLWLARFKELDLRLVYWKMLLPQKWKANMTRIHTPKMDPNLTLAHVTHNSSMIMLHQPIAYPSLFWAFSNKLPSACSAETCYSAGVEIAKITQNYLRFAVKTMPIPPQYCFCLYIAARMFLIHWRYYLERPLGDEFWFLLQSLEEVSRRWKGTFGRPEAQTVDLAAKYASKLQHIHQTCTADETYRINVVGYTDEVDHGCQTTTPDGDSNLVASQTSLDHIGSDINQWVTYASSITGPRQSSQINGDMPPPGIPAVHSPDTIGDNATLYANVSNGVIPTEPTGIPEMLLDQDFLNMDRVISYDDGAMFSANLDGGSW</sequence>